<accession>A0A438GTW1</accession>
<protein>
    <recommendedName>
        <fullName evidence="4">Retrotransposon gag domain-containing protein</fullName>
    </recommendedName>
</protein>
<evidence type="ECO:0000313" key="2">
    <source>
        <dbReference type="EMBL" id="RVW75641.1"/>
    </source>
</evidence>
<feature type="compositionally biased region" description="Polar residues" evidence="1">
    <location>
        <begin position="242"/>
        <end position="253"/>
    </location>
</feature>
<dbReference type="EMBL" id="QGNW01000343">
    <property type="protein sequence ID" value="RVW75641.1"/>
    <property type="molecule type" value="Genomic_DNA"/>
</dbReference>
<proteinExistence type="predicted"/>
<evidence type="ECO:0008006" key="4">
    <source>
        <dbReference type="Google" id="ProtNLM"/>
    </source>
</evidence>
<organism evidence="2 3">
    <name type="scientific">Vitis vinifera</name>
    <name type="common">Grape</name>
    <dbReference type="NCBI Taxonomy" id="29760"/>
    <lineage>
        <taxon>Eukaryota</taxon>
        <taxon>Viridiplantae</taxon>
        <taxon>Streptophyta</taxon>
        <taxon>Embryophyta</taxon>
        <taxon>Tracheophyta</taxon>
        <taxon>Spermatophyta</taxon>
        <taxon>Magnoliopsida</taxon>
        <taxon>eudicotyledons</taxon>
        <taxon>Gunneridae</taxon>
        <taxon>Pentapetalae</taxon>
        <taxon>rosids</taxon>
        <taxon>Vitales</taxon>
        <taxon>Vitaceae</taxon>
        <taxon>Viteae</taxon>
        <taxon>Vitis</taxon>
    </lineage>
</organism>
<evidence type="ECO:0000256" key="1">
    <source>
        <dbReference type="SAM" id="MobiDB-lite"/>
    </source>
</evidence>
<evidence type="ECO:0000313" key="3">
    <source>
        <dbReference type="Proteomes" id="UP000288805"/>
    </source>
</evidence>
<dbReference type="Proteomes" id="UP000288805">
    <property type="component" value="Unassembled WGS sequence"/>
</dbReference>
<feature type="compositionally biased region" description="Polar residues" evidence="1">
    <location>
        <begin position="197"/>
        <end position="208"/>
    </location>
</feature>
<dbReference type="AlphaFoldDB" id="A0A438GTW1"/>
<comment type="caution">
    <text evidence="2">The sequence shown here is derived from an EMBL/GenBank/DDBJ whole genome shotgun (WGS) entry which is preliminary data.</text>
</comment>
<reference evidence="2 3" key="1">
    <citation type="journal article" date="2018" name="PLoS Genet.">
        <title>Population sequencing reveals clonal diversity and ancestral inbreeding in the grapevine cultivar Chardonnay.</title>
        <authorList>
            <person name="Roach M.J."/>
            <person name="Johnson D.L."/>
            <person name="Bohlmann J."/>
            <person name="van Vuuren H.J."/>
            <person name="Jones S.J."/>
            <person name="Pretorius I.S."/>
            <person name="Schmidt S.A."/>
            <person name="Borneman A.R."/>
        </authorList>
    </citation>
    <scope>NUCLEOTIDE SEQUENCE [LARGE SCALE GENOMIC DNA]</scope>
    <source>
        <strain evidence="3">cv. Chardonnay</strain>
        <tissue evidence="2">Leaf</tissue>
    </source>
</reference>
<dbReference type="PANTHER" id="PTHR33223:SF10">
    <property type="entry name" value="AMINOTRANSFERASE-LIKE PLANT MOBILE DOMAIN-CONTAINING PROTEIN"/>
    <property type="match status" value="1"/>
</dbReference>
<gene>
    <name evidence="2" type="ORF">CK203_055252</name>
</gene>
<sequence length="404" mass="44923">MCMNGSCVLSHDAPLHGCVMAFAASMITYMCKILKVGPHDAKLRNGVVEGNDNPVVIGASLCDHVADHLCSTWHPSIFVRTSITRSECLIWPIGFLSHFHKKSFSSCQKSPPLAISVSHLKGDDCSVINYAIIMIAKFKKPSQHICDIVPNTIKTFIPPKIKASEGVSGQPVLTSFAGFQLAKLQHRRRLWEHETKMSTPLRSQSSSMGDEGYFDWHESPPRSRQPRSQQKNSKQNKEATYPRNTKPPSGMHSSQLLDAMRIMLGPQTPDMEKPRVAMAQEAYPGPSVAPVIPDWPPHPPLQQIEEDMIVRGPLGSISRRLDGMLSTPFSSSIINYEPSRGFIVPKFSAYDGSSDPFDHIMHYRQLMTLDKGNDALLCKVFPASLQGPALSWFHHLPKDSVDNF</sequence>
<dbReference type="PANTHER" id="PTHR33223">
    <property type="entry name" value="CCHC-TYPE DOMAIN-CONTAINING PROTEIN"/>
    <property type="match status" value="1"/>
</dbReference>
<feature type="region of interest" description="Disordered" evidence="1">
    <location>
        <begin position="195"/>
        <end position="253"/>
    </location>
</feature>
<name>A0A438GTW1_VITVI</name>